<evidence type="ECO:0000313" key="2">
    <source>
        <dbReference type="EMBL" id="GBE79492.1"/>
    </source>
</evidence>
<dbReference type="RefSeq" id="XP_027610405.1">
    <property type="nucleotide sequence ID" value="XM_027754604.1"/>
</dbReference>
<proteinExistence type="predicted"/>
<sequence length="430" mass="48805">MAKTSKPPRLYVHNRQATSCNISISGDGRCLVSQPRDLQVRWPSSALLDDSMDIDIAPQEIAEPQESQTDDSQLEPQAGLEGIHVVTLGRTKRYENSDDPMRTWIRHRDDYLAEVLHLEGRGPSHSNICMLCDAEADFFFCCRDCCASDVLCQQCIVSRHLRSPLHAVEFWTGTYFKRNNLHELGLVVQLGHRPSILCSLHDEPHSITVLHTNRVHTMKVTFCACSGVPEHKQFLQFGWWPATPLELQSCTTMHLLHLFHTLNLQGKVTAYDFYKSLELMMDNMGLLKLPDRLPAFMLMVRQWHHIKMAKCVGHSYDSGSISSTNPGGLAVQCRACPHPGINLPDGWEDSSSADRWLYTLFVSHDANFCLSNHVHARDQRDLWLAPSMAYFVHNEQYADFIKNFVNQEEICTCVGFAVLMNALNRKAKGL</sequence>
<dbReference type="STRING" id="139825.A0A401GBF9"/>
<evidence type="ECO:0000313" key="3">
    <source>
        <dbReference type="Proteomes" id="UP000287166"/>
    </source>
</evidence>
<protein>
    <recommendedName>
        <fullName evidence="1">CxC2-like cysteine cluster KDZ transposase-associated domain-containing protein</fullName>
    </recommendedName>
</protein>
<reference evidence="2 3" key="1">
    <citation type="journal article" date="2018" name="Sci. Rep.">
        <title>Genome sequence of the cauliflower mushroom Sparassis crispa (Hanabiratake) and its association with beneficial usage.</title>
        <authorList>
            <person name="Kiyama R."/>
            <person name="Furutani Y."/>
            <person name="Kawaguchi K."/>
            <person name="Nakanishi T."/>
        </authorList>
    </citation>
    <scope>NUCLEOTIDE SEQUENCE [LARGE SCALE GENOMIC DNA]</scope>
</reference>
<dbReference type="AlphaFoldDB" id="A0A401GBF9"/>
<accession>A0A401GBF9</accession>
<dbReference type="EMBL" id="BFAD01000002">
    <property type="protein sequence ID" value="GBE79492.1"/>
    <property type="molecule type" value="Genomic_DNA"/>
</dbReference>
<gene>
    <name evidence="2" type="ORF">SCP_0206920</name>
</gene>
<name>A0A401GBF9_9APHY</name>
<organism evidence="2 3">
    <name type="scientific">Sparassis crispa</name>
    <dbReference type="NCBI Taxonomy" id="139825"/>
    <lineage>
        <taxon>Eukaryota</taxon>
        <taxon>Fungi</taxon>
        <taxon>Dikarya</taxon>
        <taxon>Basidiomycota</taxon>
        <taxon>Agaricomycotina</taxon>
        <taxon>Agaricomycetes</taxon>
        <taxon>Polyporales</taxon>
        <taxon>Sparassidaceae</taxon>
        <taxon>Sparassis</taxon>
    </lineage>
</organism>
<dbReference type="GeneID" id="38776409"/>
<comment type="caution">
    <text evidence="2">The sequence shown here is derived from an EMBL/GenBank/DDBJ whole genome shotgun (WGS) entry which is preliminary data.</text>
</comment>
<keyword evidence="3" id="KW-1185">Reference proteome</keyword>
<dbReference type="Proteomes" id="UP000287166">
    <property type="component" value="Unassembled WGS sequence"/>
</dbReference>
<feature type="domain" description="CxC2-like cysteine cluster KDZ transposase-associated" evidence="1">
    <location>
        <begin position="181"/>
        <end position="285"/>
    </location>
</feature>
<dbReference type="Pfam" id="PF18803">
    <property type="entry name" value="CxC2"/>
    <property type="match status" value="1"/>
</dbReference>
<evidence type="ECO:0000259" key="1">
    <source>
        <dbReference type="Pfam" id="PF18803"/>
    </source>
</evidence>
<dbReference type="InParanoid" id="A0A401GBF9"/>
<dbReference type="InterPro" id="IPR041457">
    <property type="entry name" value="CxC2_KDZ-assoc"/>
</dbReference>
<dbReference type="OrthoDB" id="3257768at2759"/>